<dbReference type="PANTHER" id="PTHR46708:SF2">
    <property type="entry name" value="FIBRONECTIN TYPE-III DOMAIN-CONTAINING PROTEIN"/>
    <property type="match status" value="1"/>
</dbReference>
<name>A0AAQ4D6N6_AMBAM</name>
<evidence type="ECO:0000259" key="3">
    <source>
        <dbReference type="PROSITE" id="PS50853"/>
    </source>
</evidence>
<feature type="domain" description="Fibronectin type-III" evidence="3">
    <location>
        <begin position="33"/>
        <end position="130"/>
    </location>
</feature>
<dbReference type="EMBL" id="JARKHS020034442">
    <property type="protein sequence ID" value="KAK8758126.1"/>
    <property type="molecule type" value="Genomic_DNA"/>
</dbReference>
<dbReference type="PANTHER" id="PTHR46708">
    <property type="entry name" value="TENASCIN"/>
    <property type="match status" value="1"/>
</dbReference>
<evidence type="ECO:0000256" key="2">
    <source>
        <dbReference type="SAM" id="Phobius"/>
    </source>
</evidence>
<dbReference type="InterPro" id="IPR003961">
    <property type="entry name" value="FN3_dom"/>
</dbReference>
<dbReference type="InterPro" id="IPR050991">
    <property type="entry name" value="ECM_Regulatory_Proteins"/>
</dbReference>
<dbReference type="Proteomes" id="UP001321473">
    <property type="component" value="Unassembled WGS sequence"/>
</dbReference>
<dbReference type="InterPro" id="IPR036116">
    <property type="entry name" value="FN3_sf"/>
</dbReference>
<dbReference type="InterPro" id="IPR013783">
    <property type="entry name" value="Ig-like_fold"/>
</dbReference>
<dbReference type="Gene3D" id="2.60.40.10">
    <property type="entry name" value="Immunoglobulins"/>
    <property type="match status" value="2"/>
</dbReference>
<organism evidence="4 5">
    <name type="scientific">Amblyomma americanum</name>
    <name type="common">Lone star tick</name>
    <dbReference type="NCBI Taxonomy" id="6943"/>
    <lineage>
        <taxon>Eukaryota</taxon>
        <taxon>Metazoa</taxon>
        <taxon>Ecdysozoa</taxon>
        <taxon>Arthropoda</taxon>
        <taxon>Chelicerata</taxon>
        <taxon>Arachnida</taxon>
        <taxon>Acari</taxon>
        <taxon>Parasitiformes</taxon>
        <taxon>Ixodida</taxon>
        <taxon>Ixodoidea</taxon>
        <taxon>Ixodidae</taxon>
        <taxon>Amblyomminae</taxon>
        <taxon>Amblyomma</taxon>
    </lineage>
</organism>
<keyword evidence="5" id="KW-1185">Reference proteome</keyword>
<protein>
    <recommendedName>
        <fullName evidence="3">Fibronectin type-III domain-containing protein</fullName>
    </recommendedName>
</protein>
<sequence>MVRSNGKRASEKLLRFKIMHHLTVISFVAAPPEVANLTLVAVAGDSMTVTWERPEGRFDYYWIEVTDTDGGSGGDEPHRVGSCANGTIIHPDQTRVTCGHLKACTNVSISVRTHITGPPERTSTAVVLPGIFISGKDPDSPTNITVLEGTPSQSKLVWDPPTAVSGFLAGYTVKVCDAFGSCDAEADVSGCREFNTPVPSLEFETTVDTPYCVLVAANANCGADVLSSRPASAEVRTPSFAPGDFELWGTATGPRSVEIVASVPEIKNGALDRCYGTLRGAGIERKFTCDDHGGKSSIITIARLLPGTKYECTVTFANVFDGREMATSKSISVKTPNEPVERDWSRDKWQPLSHDRPYSAAGVATLPAPAVLILWAATVLALWRLHWVEK</sequence>
<keyword evidence="2" id="KW-0472">Membrane</keyword>
<accession>A0AAQ4D6N6</accession>
<keyword evidence="1" id="KW-0677">Repeat</keyword>
<evidence type="ECO:0000256" key="1">
    <source>
        <dbReference type="ARBA" id="ARBA00022737"/>
    </source>
</evidence>
<keyword evidence="2" id="KW-1133">Transmembrane helix</keyword>
<dbReference type="AlphaFoldDB" id="A0AAQ4D6N6"/>
<dbReference type="CDD" id="cd00063">
    <property type="entry name" value="FN3"/>
    <property type="match status" value="2"/>
</dbReference>
<comment type="caution">
    <text evidence="4">The sequence shown here is derived from an EMBL/GenBank/DDBJ whole genome shotgun (WGS) entry which is preliminary data.</text>
</comment>
<dbReference type="SMART" id="SM00060">
    <property type="entry name" value="FN3"/>
    <property type="match status" value="2"/>
</dbReference>
<dbReference type="SUPFAM" id="SSF49265">
    <property type="entry name" value="Fibronectin type III"/>
    <property type="match status" value="1"/>
</dbReference>
<feature type="transmembrane region" description="Helical" evidence="2">
    <location>
        <begin position="358"/>
        <end position="383"/>
    </location>
</feature>
<keyword evidence="2" id="KW-0812">Transmembrane</keyword>
<gene>
    <name evidence="4" type="ORF">V5799_004240</name>
</gene>
<evidence type="ECO:0000313" key="5">
    <source>
        <dbReference type="Proteomes" id="UP001321473"/>
    </source>
</evidence>
<dbReference type="Pfam" id="PF00041">
    <property type="entry name" value="fn3"/>
    <property type="match status" value="1"/>
</dbReference>
<feature type="domain" description="Fibronectin type-III" evidence="3">
    <location>
        <begin position="140"/>
        <end position="240"/>
    </location>
</feature>
<evidence type="ECO:0000313" key="4">
    <source>
        <dbReference type="EMBL" id="KAK8758126.1"/>
    </source>
</evidence>
<reference evidence="4 5" key="1">
    <citation type="journal article" date="2023" name="Arcadia Sci">
        <title>De novo assembly of a long-read Amblyomma americanum tick genome.</title>
        <authorList>
            <person name="Chou S."/>
            <person name="Poskanzer K.E."/>
            <person name="Rollins M."/>
            <person name="Thuy-Boun P.S."/>
        </authorList>
    </citation>
    <scope>NUCLEOTIDE SEQUENCE [LARGE SCALE GENOMIC DNA]</scope>
    <source>
        <strain evidence="4">F_SG_1</strain>
        <tissue evidence="4">Salivary glands</tissue>
    </source>
</reference>
<dbReference type="PROSITE" id="PS50853">
    <property type="entry name" value="FN3"/>
    <property type="match status" value="2"/>
</dbReference>
<proteinExistence type="predicted"/>